<dbReference type="Gene3D" id="3.30.420.10">
    <property type="entry name" value="Ribonuclease H-like superfamily/Ribonuclease H"/>
    <property type="match status" value="1"/>
</dbReference>
<dbReference type="OrthoDB" id="10250935at2759"/>
<evidence type="ECO:0000259" key="1">
    <source>
        <dbReference type="Pfam" id="PF20700"/>
    </source>
</evidence>
<evidence type="ECO:0000313" key="3">
    <source>
        <dbReference type="Proteomes" id="UP000507470"/>
    </source>
</evidence>
<protein>
    <recommendedName>
        <fullName evidence="1">Mutator-like transposase domain-containing protein</fullName>
    </recommendedName>
</protein>
<evidence type="ECO:0000313" key="2">
    <source>
        <dbReference type="EMBL" id="CAC5398966.1"/>
    </source>
</evidence>
<dbReference type="GO" id="GO:0003676">
    <property type="term" value="F:nucleic acid binding"/>
    <property type="evidence" value="ECO:0007669"/>
    <property type="project" value="InterPro"/>
</dbReference>
<reference evidence="2 3" key="1">
    <citation type="submission" date="2020-06" db="EMBL/GenBank/DDBJ databases">
        <authorList>
            <person name="Li R."/>
            <person name="Bekaert M."/>
        </authorList>
    </citation>
    <scope>NUCLEOTIDE SEQUENCE [LARGE SCALE GENOMIC DNA]</scope>
    <source>
        <strain evidence="3">wild</strain>
    </source>
</reference>
<sequence>MGPVQTVNFVTALNVPCISPNNLKSREREIGKTIEEYARTSCKKALEEEYLMDRNDRTNEEDTALNKSLDVSFDGDRCCIWDEKIQPIRYAATAYYPRSVNGNRFNKNRECTLQEWYTSTTPKQRRMFERVNHLVTRKCCLGHNVKSFDAKIIIKALTDENLINGFKAKCNGFVDTLHVFRAAERKSERKSFKQEELVNDFLGENFTYDAHNALEDVLALQELTRKAGFSLVRVQPHSFSI</sequence>
<dbReference type="InterPro" id="IPR036397">
    <property type="entry name" value="RNaseH_sf"/>
</dbReference>
<dbReference type="AlphaFoldDB" id="A0A6J8CTY3"/>
<proteinExistence type="predicted"/>
<dbReference type="Pfam" id="PF20700">
    <property type="entry name" value="Mutator"/>
    <property type="match status" value="1"/>
</dbReference>
<name>A0A6J8CTY3_MYTCO</name>
<organism evidence="2 3">
    <name type="scientific">Mytilus coruscus</name>
    <name type="common">Sea mussel</name>
    <dbReference type="NCBI Taxonomy" id="42192"/>
    <lineage>
        <taxon>Eukaryota</taxon>
        <taxon>Metazoa</taxon>
        <taxon>Spiralia</taxon>
        <taxon>Lophotrochozoa</taxon>
        <taxon>Mollusca</taxon>
        <taxon>Bivalvia</taxon>
        <taxon>Autobranchia</taxon>
        <taxon>Pteriomorphia</taxon>
        <taxon>Mytilida</taxon>
        <taxon>Mytiloidea</taxon>
        <taxon>Mytilidae</taxon>
        <taxon>Mytilinae</taxon>
        <taxon>Mytilus</taxon>
    </lineage>
</organism>
<gene>
    <name evidence="2" type="ORF">MCOR_33281</name>
</gene>
<feature type="domain" description="Mutator-like transposase" evidence="1">
    <location>
        <begin position="1"/>
        <end position="75"/>
    </location>
</feature>
<dbReference type="InterPro" id="IPR049012">
    <property type="entry name" value="Mutator_transp_dom"/>
</dbReference>
<keyword evidence="3" id="KW-1185">Reference proteome</keyword>
<dbReference type="SUPFAM" id="SSF53098">
    <property type="entry name" value="Ribonuclease H-like"/>
    <property type="match status" value="1"/>
</dbReference>
<dbReference type="EMBL" id="CACVKT020005970">
    <property type="protein sequence ID" value="CAC5398966.1"/>
    <property type="molecule type" value="Genomic_DNA"/>
</dbReference>
<accession>A0A6J8CTY3</accession>
<dbReference type="Proteomes" id="UP000507470">
    <property type="component" value="Unassembled WGS sequence"/>
</dbReference>
<dbReference type="InterPro" id="IPR012337">
    <property type="entry name" value="RNaseH-like_sf"/>
</dbReference>